<accession>A0A0C9YIF8</accession>
<dbReference type="EMBL" id="KN833856">
    <property type="protein sequence ID" value="KIK16451.1"/>
    <property type="molecule type" value="Genomic_DNA"/>
</dbReference>
<proteinExistence type="predicted"/>
<dbReference type="HOGENOM" id="CLU_1461875_0_0_1"/>
<dbReference type="Proteomes" id="UP000054018">
    <property type="component" value="Unassembled WGS sequence"/>
</dbReference>
<organism evidence="2 3">
    <name type="scientific">Pisolithus microcarpus 441</name>
    <dbReference type="NCBI Taxonomy" id="765257"/>
    <lineage>
        <taxon>Eukaryota</taxon>
        <taxon>Fungi</taxon>
        <taxon>Dikarya</taxon>
        <taxon>Basidiomycota</taxon>
        <taxon>Agaricomycotina</taxon>
        <taxon>Agaricomycetes</taxon>
        <taxon>Agaricomycetidae</taxon>
        <taxon>Boletales</taxon>
        <taxon>Sclerodermatineae</taxon>
        <taxon>Pisolithaceae</taxon>
        <taxon>Pisolithus</taxon>
    </lineage>
</organism>
<sequence>MNKPRCSLHAHASIRSRLPGTPFVVNSTASSSQKIGRPCRMRRSAGQNPYSEHQIGESPRLRRTPAISLQTSTSSIFWQEKKPGLLHSQRTQTAGATTRCLVIKVVSPWSRLLVVDLLDVQPNRAETVGRTQDLCLLLERVEDVAYGTCHSATSLPWNFRFYLNQPRATIVSSNPRHPQRFHFLV</sequence>
<evidence type="ECO:0000256" key="1">
    <source>
        <dbReference type="SAM" id="MobiDB-lite"/>
    </source>
</evidence>
<evidence type="ECO:0000313" key="2">
    <source>
        <dbReference type="EMBL" id="KIK16451.1"/>
    </source>
</evidence>
<evidence type="ECO:0000313" key="3">
    <source>
        <dbReference type="Proteomes" id="UP000054018"/>
    </source>
</evidence>
<name>A0A0C9YIF8_9AGAM</name>
<gene>
    <name evidence="2" type="ORF">PISMIDRAFT_265478</name>
</gene>
<reference evidence="2 3" key="1">
    <citation type="submission" date="2014-04" db="EMBL/GenBank/DDBJ databases">
        <authorList>
            <consortium name="DOE Joint Genome Institute"/>
            <person name="Kuo A."/>
            <person name="Kohler A."/>
            <person name="Costa M.D."/>
            <person name="Nagy L.G."/>
            <person name="Floudas D."/>
            <person name="Copeland A."/>
            <person name="Barry K.W."/>
            <person name="Cichocki N."/>
            <person name="Veneault-Fourrey C."/>
            <person name="LaButti K."/>
            <person name="Lindquist E.A."/>
            <person name="Lipzen A."/>
            <person name="Lundell T."/>
            <person name="Morin E."/>
            <person name="Murat C."/>
            <person name="Sun H."/>
            <person name="Tunlid A."/>
            <person name="Henrissat B."/>
            <person name="Grigoriev I.V."/>
            <person name="Hibbett D.S."/>
            <person name="Martin F."/>
            <person name="Nordberg H.P."/>
            <person name="Cantor M.N."/>
            <person name="Hua S.X."/>
        </authorList>
    </citation>
    <scope>NUCLEOTIDE SEQUENCE [LARGE SCALE GENOMIC DNA]</scope>
    <source>
        <strain evidence="2 3">441</strain>
    </source>
</reference>
<keyword evidence="3" id="KW-1185">Reference proteome</keyword>
<protein>
    <submittedName>
        <fullName evidence="2">Uncharacterized protein</fullName>
    </submittedName>
</protein>
<feature type="region of interest" description="Disordered" evidence="1">
    <location>
        <begin position="26"/>
        <end position="59"/>
    </location>
</feature>
<dbReference type="AlphaFoldDB" id="A0A0C9YIF8"/>
<reference evidence="3" key="2">
    <citation type="submission" date="2015-01" db="EMBL/GenBank/DDBJ databases">
        <title>Evolutionary Origins and Diversification of the Mycorrhizal Mutualists.</title>
        <authorList>
            <consortium name="DOE Joint Genome Institute"/>
            <consortium name="Mycorrhizal Genomics Consortium"/>
            <person name="Kohler A."/>
            <person name="Kuo A."/>
            <person name="Nagy L.G."/>
            <person name="Floudas D."/>
            <person name="Copeland A."/>
            <person name="Barry K.W."/>
            <person name="Cichocki N."/>
            <person name="Veneault-Fourrey C."/>
            <person name="LaButti K."/>
            <person name="Lindquist E.A."/>
            <person name="Lipzen A."/>
            <person name="Lundell T."/>
            <person name="Morin E."/>
            <person name="Murat C."/>
            <person name="Riley R."/>
            <person name="Ohm R."/>
            <person name="Sun H."/>
            <person name="Tunlid A."/>
            <person name="Henrissat B."/>
            <person name="Grigoriev I.V."/>
            <person name="Hibbett D.S."/>
            <person name="Martin F."/>
        </authorList>
    </citation>
    <scope>NUCLEOTIDE SEQUENCE [LARGE SCALE GENOMIC DNA]</scope>
    <source>
        <strain evidence="3">441</strain>
    </source>
</reference>